<organism evidence="4 5">
    <name type="scientific">Euplotes crassus</name>
    <dbReference type="NCBI Taxonomy" id="5936"/>
    <lineage>
        <taxon>Eukaryota</taxon>
        <taxon>Sar</taxon>
        <taxon>Alveolata</taxon>
        <taxon>Ciliophora</taxon>
        <taxon>Intramacronucleata</taxon>
        <taxon>Spirotrichea</taxon>
        <taxon>Hypotrichia</taxon>
        <taxon>Euplotida</taxon>
        <taxon>Euplotidae</taxon>
        <taxon>Moneuplotes</taxon>
    </lineage>
</organism>
<dbReference type="EMBL" id="CAMPGE010021035">
    <property type="protein sequence ID" value="CAI2379215.1"/>
    <property type="molecule type" value="Genomic_DNA"/>
</dbReference>
<gene>
    <name evidence="4" type="ORF">ECRASSUSDP1_LOCUS20624</name>
</gene>
<feature type="region of interest" description="Disordered" evidence="2">
    <location>
        <begin position="312"/>
        <end position="381"/>
    </location>
</feature>
<keyword evidence="3" id="KW-0472">Membrane</keyword>
<evidence type="ECO:0000256" key="3">
    <source>
        <dbReference type="SAM" id="Phobius"/>
    </source>
</evidence>
<feature type="compositionally biased region" description="Basic residues" evidence="2">
    <location>
        <begin position="628"/>
        <end position="640"/>
    </location>
</feature>
<feature type="transmembrane region" description="Helical" evidence="3">
    <location>
        <begin position="490"/>
        <end position="510"/>
    </location>
</feature>
<evidence type="ECO:0000313" key="5">
    <source>
        <dbReference type="Proteomes" id="UP001295684"/>
    </source>
</evidence>
<proteinExistence type="predicted"/>
<feature type="region of interest" description="Disordered" evidence="2">
    <location>
        <begin position="685"/>
        <end position="706"/>
    </location>
</feature>
<feature type="compositionally biased region" description="Basic and acidic residues" evidence="2">
    <location>
        <begin position="347"/>
        <end position="356"/>
    </location>
</feature>
<sequence>MEEQPCLKNEHQDFLDYENCDHKIIRDEKCDLEERLEVMKKAAFKLRGEDFSHKMATNEHSSPRDHGHSLDYANKHQQDKLPDSQHKCGNDQHVQNIQADEFVAIIETKCDEEIKTESLCVKNSNEFNKRNCLNYNYEKTTAKYIENKQDLRNYNNQEENIYKSDEFSYTKQSESERRCSGRIKPAPRSILNQNQKAIPSDHQISQNVSNPVPRVQSTVEHIKNQDNIPLQLNPLIQSPKISKPTITTNFMGNELLLLEQKIAGLEQKLSGCNTQKRSNSHKYTLDVQPLTTHQEYSRFEVNLEKFEGDITQGKSQNNSVTKFNFGKSNSKKKIDKERNLARKTKSDKKFTSRRPESSGIKVSRNKVHKNYSTNPSKKNLEGCSKRLKQMQTFEKSASRILKSKSKVDDLREVKSTRSFKKITNSSTKNPRKSNTTAVVPHECKIFVKNELFPMEQLARHPNALLILFRNLKVYHSKALLAPSHNKVVQMVYFIFCPYIICICLIMKHLVAQSKMHNLTERKNSKVYMSKEKPDKGLKADVMLLELKNQEIQEEQAKNSELRSHIDALKKRIYSKTEFEGQSKVVKEASEMIDQLKAKIPTLLGNKYKKEHKEISTSLSSVIKKLKPKGKKLISKPKSSKKLSQQDNCENSSLLMNQIREADVDTSVTDQTYSVHPIMEETIKVSIKKKKTARPKKESKPSRRHIR</sequence>
<feature type="coiled-coil region" evidence="1">
    <location>
        <begin position="544"/>
        <end position="571"/>
    </location>
</feature>
<evidence type="ECO:0000256" key="1">
    <source>
        <dbReference type="SAM" id="Coils"/>
    </source>
</evidence>
<dbReference type="Proteomes" id="UP001295684">
    <property type="component" value="Unassembled WGS sequence"/>
</dbReference>
<keyword evidence="1" id="KW-0175">Coiled coil</keyword>
<accession>A0AAD1XUA8</accession>
<feature type="region of interest" description="Disordered" evidence="2">
    <location>
        <begin position="628"/>
        <end position="648"/>
    </location>
</feature>
<keyword evidence="5" id="KW-1185">Reference proteome</keyword>
<protein>
    <submittedName>
        <fullName evidence="4">Uncharacterized protein</fullName>
    </submittedName>
</protein>
<comment type="caution">
    <text evidence="4">The sequence shown here is derived from an EMBL/GenBank/DDBJ whole genome shotgun (WGS) entry which is preliminary data.</text>
</comment>
<reference evidence="4" key="1">
    <citation type="submission" date="2023-07" db="EMBL/GenBank/DDBJ databases">
        <authorList>
            <consortium name="AG Swart"/>
            <person name="Singh M."/>
            <person name="Singh A."/>
            <person name="Seah K."/>
            <person name="Emmerich C."/>
        </authorList>
    </citation>
    <scope>NUCLEOTIDE SEQUENCE</scope>
    <source>
        <strain evidence="4">DP1</strain>
    </source>
</reference>
<keyword evidence="3" id="KW-1133">Transmembrane helix</keyword>
<feature type="compositionally biased region" description="Polar residues" evidence="2">
    <location>
        <begin position="312"/>
        <end position="321"/>
    </location>
</feature>
<keyword evidence="3" id="KW-0812">Transmembrane</keyword>
<evidence type="ECO:0000256" key="2">
    <source>
        <dbReference type="SAM" id="MobiDB-lite"/>
    </source>
</evidence>
<dbReference type="AlphaFoldDB" id="A0AAD1XUA8"/>
<name>A0AAD1XUA8_EUPCR</name>
<evidence type="ECO:0000313" key="4">
    <source>
        <dbReference type="EMBL" id="CAI2379215.1"/>
    </source>
</evidence>